<dbReference type="InterPro" id="IPR052194">
    <property type="entry name" value="MESH1"/>
</dbReference>
<proteinExistence type="predicted"/>
<evidence type="ECO:0000313" key="2">
    <source>
        <dbReference type="Proteomes" id="UP001576780"/>
    </source>
</evidence>
<gene>
    <name evidence="1" type="ORF">ACE1CA_18310</name>
</gene>
<dbReference type="SUPFAM" id="SSF109604">
    <property type="entry name" value="HD-domain/PDEase-like"/>
    <property type="match status" value="1"/>
</dbReference>
<sequence>MMETELLDKAIALAQTAHANQVDKAGAPYIGHPLRVMNSLSTVAEKIVGVLHDSIEDSELTLKDLQNAGFPDEVIEAIEAITKKPHEDYQVYLNRVMGNALALRVKIADMLDNMDIKRIAEPTEKDWKRLRKYQEVLPKLQAALSRFESA</sequence>
<accession>A0ABV4WN32</accession>
<dbReference type="Gene3D" id="1.10.3210.10">
    <property type="entry name" value="Hypothetical protein af1432"/>
    <property type="match status" value="1"/>
</dbReference>
<dbReference type="RefSeq" id="WP_413278873.1">
    <property type="nucleotide sequence ID" value="NZ_JBHFNT010000156.1"/>
</dbReference>
<evidence type="ECO:0000313" key="1">
    <source>
        <dbReference type="EMBL" id="MFB2836490.1"/>
    </source>
</evidence>
<dbReference type="EMBL" id="JBHFNT010000156">
    <property type="protein sequence ID" value="MFB2836490.1"/>
    <property type="molecule type" value="Genomic_DNA"/>
</dbReference>
<comment type="caution">
    <text evidence="1">The sequence shown here is derived from an EMBL/GenBank/DDBJ whole genome shotgun (WGS) entry which is preliminary data.</text>
</comment>
<dbReference type="PANTHER" id="PTHR46246">
    <property type="entry name" value="GUANOSINE-3',5'-BIS(DIPHOSPHATE) 3'-PYROPHOSPHOHYDROLASE MESH1"/>
    <property type="match status" value="1"/>
</dbReference>
<dbReference type="Proteomes" id="UP001576780">
    <property type="component" value="Unassembled WGS sequence"/>
</dbReference>
<dbReference type="PANTHER" id="PTHR46246:SF1">
    <property type="entry name" value="GUANOSINE-3',5'-BIS(DIPHOSPHATE) 3'-PYROPHOSPHOHYDROLASE MESH1"/>
    <property type="match status" value="1"/>
</dbReference>
<reference evidence="1 2" key="1">
    <citation type="submission" date="2024-09" db="EMBL/GenBank/DDBJ databases">
        <title>Floridaenema gen nov. (Aerosakkonemataceae, Aerosakkonematales ord. nov., Cyanobacteria) from benthic tropical and subtropical fresh waters, with the description of four new species.</title>
        <authorList>
            <person name="Moretto J.A."/>
            <person name="Berthold D.E."/>
            <person name="Lefler F.W."/>
            <person name="Huang I.-S."/>
            <person name="Laughinghouse H. IV."/>
        </authorList>
    </citation>
    <scope>NUCLEOTIDE SEQUENCE [LARGE SCALE GENOMIC DNA]</scope>
    <source>
        <strain evidence="1 2">BLCC-F167</strain>
    </source>
</reference>
<protein>
    <submittedName>
        <fullName evidence="1">GTP pyrophosphokinase</fullName>
    </submittedName>
</protein>
<name>A0ABV4WN32_9CYAN</name>
<keyword evidence="2" id="KW-1185">Reference proteome</keyword>
<organism evidence="1 2">
    <name type="scientific">Floridaenema evergladense BLCC-F167</name>
    <dbReference type="NCBI Taxonomy" id="3153639"/>
    <lineage>
        <taxon>Bacteria</taxon>
        <taxon>Bacillati</taxon>
        <taxon>Cyanobacteriota</taxon>
        <taxon>Cyanophyceae</taxon>
        <taxon>Oscillatoriophycideae</taxon>
        <taxon>Aerosakkonematales</taxon>
        <taxon>Aerosakkonemataceae</taxon>
        <taxon>Floridanema</taxon>
        <taxon>Floridanema evergladense</taxon>
    </lineage>
</organism>